<organism evidence="1 2">
    <name type="scientific">Ruminococcus gauvreauii</name>
    <dbReference type="NCBI Taxonomy" id="438033"/>
    <lineage>
        <taxon>Bacteria</taxon>
        <taxon>Bacillati</taxon>
        <taxon>Bacillota</taxon>
        <taxon>Clostridia</taxon>
        <taxon>Eubacteriales</taxon>
        <taxon>Oscillospiraceae</taxon>
        <taxon>Ruminococcus</taxon>
    </lineage>
</organism>
<name>A0ABY5VL46_9FIRM</name>
<sequence>MNENEYHPILYLYEHQYAPQDIVLWKNDEDLQAADLPHMETSVKRNMPQRVCVGIGTYKTVRDGEIYLCVLLDPVTKKLEAYSIGVYRSGELVGKALQNLFQSHEQSEQPVIIRSSKNPLYRTEVYKKILLKYPVIPEMTEKGTRGGVAVVSTFFSQLMRKKGGYVFQTWQEAVDWLMGCVEAGDLGS</sequence>
<protein>
    <recommendedName>
        <fullName evidence="3">Integrase catalytic domain-containing protein</fullName>
    </recommendedName>
</protein>
<dbReference type="RefSeq" id="WP_148511989.1">
    <property type="nucleotide sequence ID" value="NZ_CABLBR010000049.1"/>
</dbReference>
<gene>
    <name evidence="1" type="ORF">NQ502_06905</name>
</gene>
<dbReference type="Proteomes" id="UP001060164">
    <property type="component" value="Chromosome"/>
</dbReference>
<dbReference type="InterPro" id="IPR012337">
    <property type="entry name" value="RNaseH-like_sf"/>
</dbReference>
<reference evidence="1" key="1">
    <citation type="journal article" date="2022" name="Cell">
        <title>Design, construction, and in vivo augmentation of a complex gut microbiome.</title>
        <authorList>
            <person name="Cheng A.G."/>
            <person name="Ho P.Y."/>
            <person name="Aranda-Diaz A."/>
            <person name="Jain S."/>
            <person name="Yu F.B."/>
            <person name="Meng X."/>
            <person name="Wang M."/>
            <person name="Iakiviak M."/>
            <person name="Nagashima K."/>
            <person name="Zhao A."/>
            <person name="Murugkar P."/>
            <person name="Patil A."/>
            <person name="Atabakhsh K."/>
            <person name="Weakley A."/>
            <person name="Yan J."/>
            <person name="Brumbaugh A.R."/>
            <person name="Higginbottom S."/>
            <person name="Dimas A."/>
            <person name="Shiver A.L."/>
            <person name="Deutschbauer A."/>
            <person name="Neff N."/>
            <person name="Sonnenburg J.L."/>
            <person name="Huang K.C."/>
            <person name="Fischbach M.A."/>
        </authorList>
    </citation>
    <scope>NUCLEOTIDE SEQUENCE</scope>
    <source>
        <strain evidence="1">DSM 19829</strain>
    </source>
</reference>
<dbReference type="SUPFAM" id="SSF53098">
    <property type="entry name" value="Ribonuclease H-like"/>
    <property type="match status" value="1"/>
</dbReference>
<dbReference type="EMBL" id="CP102290">
    <property type="protein sequence ID" value="UWP60758.1"/>
    <property type="molecule type" value="Genomic_DNA"/>
</dbReference>
<evidence type="ECO:0008006" key="3">
    <source>
        <dbReference type="Google" id="ProtNLM"/>
    </source>
</evidence>
<keyword evidence="2" id="KW-1185">Reference proteome</keyword>
<proteinExistence type="predicted"/>
<accession>A0ABY5VL46</accession>
<evidence type="ECO:0000313" key="2">
    <source>
        <dbReference type="Proteomes" id="UP001060164"/>
    </source>
</evidence>
<evidence type="ECO:0000313" key="1">
    <source>
        <dbReference type="EMBL" id="UWP60758.1"/>
    </source>
</evidence>